<evidence type="ECO:0000256" key="3">
    <source>
        <dbReference type="ARBA" id="ARBA00022448"/>
    </source>
</evidence>
<dbReference type="InterPro" id="IPR027417">
    <property type="entry name" value="P-loop_NTPase"/>
</dbReference>
<dbReference type="InterPro" id="IPR047641">
    <property type="entry name" value="ABC_transpr_MalK/UgpC-like"/>
</dbReference>
<keyword evidence="8" id="KW-1185">Reference proteome</keyword>
<dbReference type="CDD" id="cd03301">
    <property type="entry name" value="ABC_MalK_N"/>
    <property type="match status" value="1"/>
</dbReference>
<keyword evidence="5 7" id="KW-0067">ATP-binding</keyword>
<evidence type="ECO:0000256" key="2">
    <source>
        <dbReference type="ARBA" id="ARBA00005417"/>
    </source>
</evidence>
<comment type="caution">
    <text evidence="7">The sequence shown here is derived from an EMBL/GenBank/DDBJ whole genome shotgun (WGS) entry which is preliminary data.</text>
</comment>
<dbReference type="InterPro" id="IPR003593">
    <property type="entry name" value="AAA+_ATPase"/>
</dbReference>
<dbReference type="GO" id="GO:0055052">
    <property type="term" value="C:ATP-binding cassette (ABC) transporter complex, substrate-binding subunit-containing"/>
    <property type="evidence" value="ECO:0007669"/>
    <property type="project" value="TreeGrafter"/>
</dbReference>
<dbReference type="GO" id="GO:1990060">
    <property type="term" value="C:maltose transport complex"/>
    <property type="evidence" value="ECO:0007669"/>
    <property type="project" value="TreeGrafter"/>
</dbReference>
<dbReference type="GO" id="GO:0016887">
    <property type="term" value="F:ATP hydrolysis activity"/>
    <property type="evidence" value="ECO:0007669"/>
    <property type="project" value="InterPro"/>
</dbReference>
<sequence length="356" mass="38672">MARLSLRGIKKRFKTTDVLHGIDLEIGDREFVVFVGPSGCGKSTLLRLIAGLDPITEGTFTLNGKSMNDVPPSRRGIAMVFQSYALYPHMDVYENMAFGARLMGLTKAEIEARIDEAARMLRLEPYLKRKPRELSGGQRQRVAIARALVRKPEVFLLDEPLSNLDAALRSDVRLEIARLHRQIGGTMIYVTHDQVEAMTLADKIVVMNQGRIEQVGSPRELYETPANTFVATFIGSPRMALIDVTREGARVGVAGGGSQTLDRMPADANGAFKIGVRPDGLALARGNGGDGFAASVVYTEYLGDNAFVYARLADGTQVGIRTAPGEFYEPDEAVTVTIAPSAAHFFSAADGRRLAA</sequence>
<dbReference type="InterPro" id="IPR012340">
    <property type="entry name" value="NA-bd_OB-fold"/>
</dbReference>
<accession>A0A0F5FFZ0</accession>
<dbReference type="SUPFAM" id="SSF50331">
    <property type="entry name" value="MOP-like"/>
    <property type="match status" value="1"/>
</dbReference>
<evidence type="ECO:0000256" key="4">
    <source>
        <dbReference type="ARBA" id="ARBA00022741"/>
    </source>
</evidence>
<dbReference type="RefSeq" id="WP_046110397.1">
    <property type="nucleotide sequence ID" value="NZ_JZEX01000179.1"/>
</dbReference>
<dbReference type="InterPro" id="IPR017871">
    <property type="entry name" value="ABC_transporter-like_CS"/>
</dbReference>
<dbReference type="Gene3D" id="3.40.50.300">
    <property type="entry name" value="P-loop containing nucleotide triphosphate hydrolases"/>
    <property type="match status" value="1"/>
</dbReference>
<dbReference type="Pfam" id="PF00005">
    <property type="entry name" value="ABC_tran"/>
    <property type="match status" value="1"/>
</dbReference>
<evidence type="ECO:0000313" key="7">
    <source>
        <dbReference type="EMBL" id="KKB07092.1"/>
    </source>
</evidence>
<feature type="domain" description="ABC transporter" evidence="6">
    <location>
        <begin position="4"/>
        <end position="234"/>
    </location>
</feature>
<dbReference type="NCBIfam" id="NF008653">
    <property type="entry name" value="PRK11650.1"/>
    <property type="match status" value="1"/>
</dbReference>
<dbReference type="AlphaFoldDB" id="A0A0F5FFZ0"/>
<dbReference type="Gene3D" id="2.40.50.100">
    <property type="match status" value="1"/>
</dbReference>
<dbReference type="PATRIC" id="fig|443610.3.peg.2284"/>
<dbReference type="OrthoDB" id="7807616at2"/>
<keyword evidence="4" id="KW-0547">Nucleotide-binding</keyword>
<dbReference type="InterPro" id="IPR015855">
    <property type="entry name" value="ABC_transpr_MalK-like"/>
</dbReference>
<name>A0A0F5FFZ0_9HYPH</name>
<dbReference type="GO" id="GO:0005524">
    <property type="term" value="F:ATP binding"/>
    <property type="evidence" value="ECO:0007669"/>
    <property type="project" value="UniProtKB-KW"/>
</dbReference>
<keyword evidence="3" id="KW-0813">Transport</keyword>
<dbReference type="FunFam" id="3.40.50.300:FF:000042">
    <property type="entry name" value="Maltose/maltodextrin ABC transporter, ATP-binding protein"/>
    <property type="match status" value="1"/>
</dbReference>
<dbReference type="PANTHER" id="PTHR43875">
    <property type="entry name" value="MALTODEXTRIN IMPORT ATP-BINDING PROTEIN MSMX"/>
    <property type="match status" value="1"/>
</dbReference>
<dbReference type="EMBL" id="JZEX01000179">
    <property type="protein sequence ID" value="KKB07092.1"/>
    <property type="molecule type" value="Genomic_DNA"/>
</dbReference>
<dbReference type="SUPFAM" id="SSF52540">
    <property type="entry name" value="P-loop containing nucleoside triphosphate hydrolases"/>
    <property type="match status" value="1"/>
</dbReference>
<organism evidence="7 8">
    <name type="scientific">Devosia geojensis</name>
    <dbReference type="NCBI Taxonomy" id="443610"/>
    <lineage>
        <taxon>Bacteria</taxon>
        <taxon>Pseudomonadati</taxon>
        <taxon>Pseudomonadota</taxon>
        <taxon>Alphaproteobacteria</taxon>
        <taxon>Hyphomicrobiales</taxon>
        <taxon>Devosiaceae</taxon>
        <taxon>Devosia</taxon>
    </lineage>
</organism>
<dbReference type="Proteomes" id="UP000033632">
    <property type="component" value="Unassembled WGS sequence"/>
</dbReference>
<evidence type="ECO:0000313" key="8">
    <source>
        <dbReference type="Proteomes" id="UP000033632"/>
    </source>
</evidence>
<reference evidence="7 8" key="1">
    <citation type="submission" date="2015-03" db="EMBL/GenBank/DDBJ databases">
        <authorList>
            <person name="Hassan Y.I."/>
            <person name="Lepp D."/>
            <person name="Li X.-Z."/>
            <person name="Zhou T."/>
        </authorList>
    </citation>
    <scope>NUCLEOTIDE SEQUENCE [LARGE SCALE GENOMIC DNA]</scope>
    <source>
        <strain evidence="7 8">BD-c194</strain>
    </source>
</reference>
<dbReference type="Pfam" id="PF08402">
    <property type="entry name" value="TOBE_2"/>
    <property type="match status" value="1"/>
</dbReference>
<evidence type="ECO:0000256" key="5">
    <source>
        <dbReference type="ARBA" id="ARBA00022840"/>
    </source>
</evidence>
<comment type="subcellular location">
    <subcellularLocation>
        <location evidence="1">Cell inner membrane</location>
        <topology evidence="1">Peripheral membrane protein</topology>
    </subcellularLocation>
</comment>
<dbReference type="PROSITE" id="PS50893">
    <property type="entry name" value="ABC_TRANSPORTER_2"/>
    <property type="match status" value="1"/>
</dbReference>
<dbReference type="InterPro" id="IPR003439">
    <property type="entry name" value="ABC_transporter-like_ATP-bd"/>
</dbReference>
<protein>
    <submittedName>
        <fullName evidence="7">ABC transporter ATP-binding protein</fullName>
    </submittedName>
</protein>
<comment type="similarity">
    <text evidence="2">Belongs to the ABC transporter superfamily.</text>
</comment>
<dbReference type="Gene3D" id="2.40.50.140">
    <property type="entry name" value="Nucleic acid-binding proteins"/>
    <property type="match status" value="1"/>
</dbReference>
<dbReference type="GO" id="GO:0015423">
    <property type="term" value="F:ABC-type maltose transporter activity"/>
    <property type="evidence" value="ECO:0007669"/>
    <property type="project" value="TreeGrafter"/>
</dbReference>
<evidence type="ECO:0000259" key="6">
    <source>
        <dbReference type="PROSITE" id="PS50893"/>
    </source>
</evidence>
<gene>
    <name evidence="7" type="ORF">VE25_19820</name>
</gene>
<dbReference type="PANTHER" id="PTHR43875:SF3">
    <property type="entry name" value="MALTOSE_MALTODEXTRIN IMPORT ATP-BINDING PROTEIN MALK"/>
    <property type="match status" value="1"/>
</dbReference>
<proteinExistence type="inferred from homology"/>
<evidence type="ECO:0000256" key="1">
    <source>
        <dbReference type="ARBA" id="ARBA00004417"/>
    </source>
</evidence>
<dbReference type="SMART" id="SM00382">
    <property type="entry name" value="AAA"/>
    <property type="match status" value="1"/>
</dbReference>
<dbReference type="PROSITE" id="PS00211">
    <property type="entry name" value="ABC_TRANSPORTER_1"/>
    <property type="match status" value="1"/>
</dbReference>
<dbReference type="STRING" id="443610.VE25_19820"/>
<dbReference type="InterPro" id="IPR008995">
    <property type="entry name" value="Mo/tungstate-bd_C_term_dom"/>
</dbReference>
<dbReference type="InterPro" id="IPR013611">
    <property type="entry name" value="Transp-assoc_OB_typ2"/>
</dbReference>